<dbReference type="SMART" id="SM00645">
    <property type="entry name" value="Pept_C1"/>
    <property type="match status" value="1"/>
</dbReference>
<dbReference type="Pfam" id="PF00112">
    <property type="entry name" value="Peptidase_C1"/>
    <property type="match status" value="1"/>
</dbReference>
<comment type="caution">
    <text evidence="5">The sequence shown here is derived from an EMBL/GenBank/DDBJ whole genome shotgun (WGS) entry which is preliminary data.</text>
</comment>
<keyword evidence="2" id="KW-0865">Zymogen</keyword>
<dbReference type="PROSITE" id="PS00639">
    <property type="entry name" value="THIOL_PROTEASE_HIS"/>
    <property type="match status" value="1"/>
</dbReference>
<dbReference type="InterPro" id="IPR038765">
    <property type="entry name" value="Papain-like_cys_pep_sf"/>
</dbReference>
<organism evidence="5 6">
    <name type="scientific">Polarella glacialis</name>
    <name type="common">Dinoflagellate</name>
    <dbReference type="NCBI Taxonomy" id="89957"/>
    <lineage>
        <taxon>Eukaryota</taxon>
        <taxon>Sar</taxon>
        <taxon>Alveolata</taxon>
        <taxon>Dinophyceae</taxon>
        <taxon>Suessiales</taxon>
        <taxon>Suessiaceae</taxon>
        <taxon>Polarella</taxon>
    </lineage>
</organism>
<protein>
    <recommendedName>
        <fullName evidence="4">Peptidase C1A papain C-terminal domain-containing protein</fullName>
    </recommendedName>
</protein>
<comment type="similarity">
    <text evidence="1">Belongs to the peptidase C1 family.</text>
</comment>
<dbReference type="InterPro" id="IPR013128">
    <property type="entry name" value="Peptidase_C1A"/>
</dbReference>
<dbReference type="InterPro" id="IPR025660">
    <property type="entry name" value="Pept_his_AS"/>
</dbReference>
<evidence type="ECO:0000313" key="6">
    <source>
        <dbReference type="Proteomes" id="UP000626109"/>
    </source>
</evidence>
<proteinExistence type="inferred from homology"/>
<keyword evidence="3" id="KW-1133">Transmembrane helix</keyword>
<dbReference type="GO" id="GO:0008234">
    <property type="term" value="F:cysteine-type peptidase activity"/>
    <property type="evidence" value="ECO:0007669"/>
    <property type="project" value="InterPro"/>
</dbReference>
<dbReference type="PANTHER" id="PTHR12411">
    <property type="entry name" value="CYSTEINE PROTEASE FAMILY C1-RELATED"/>
    <property type="match status" value="1"/>
</dbReference>
<evidence type="ECO:0000256" key="1">
    <source>
        <dbReference type="ARBA" id="ARBA00008455"/>
    </source>
</evidence>
<feature type="domain" description="Peptidase C1A papain C-terminal" evidence="4">
    <location>
        <begin position="438"/>
        <end position="730"/>
    </location>
</feature>
<gene>
    <name evidence="5" type="ORF">PGLA2088_LOCUS18670</name>
</gene>
<dbReference type="Proteomes" id="UP000626109">
    <property type="component" value="Unassembled WGS sequence"/>
</dbReference>
<evidence type="ECO:0000259" key="4">
    <source>
        <dbReference type="SMART" id="SM00645"/>
    </source>
</evidence>
<dbReference type="GO" id="GO:0006508">
    <property type="term" value="P:proteolysis"/>
    <property type="evidence" value="ECO:0007669"/>
    <property type="project" value="InterPro"/>
</dbReference>
<dbReference type="SUPFAM" id="SSF54001">
    <property type="entry name" value="Cysteine proteinases"/>
    <property type="match status" value="1"/>
</dbReference>
<accession>A0A813J5E5</accession>
<dbReference type="AlphaFoldDB" id="A0A813J5E5"/>
<reference evidence="5" key="1">
    <citation type="submission" date="2021-02" db="EMBL/GenBank/DDBJ databases">
        <authorList>
            <person name="Dougan E. K."/>
            <person name="Rhodes N."/>
            <person name="Thang M."/>
            <person name="Chan C."/>
        </authorList>
    </citation>
    <scope>NUCLEOTIDE SEQUENCE</scope>
</reference>
<sequence length="857" mass="94201">MAMDCCGTGKNRPEYRPEYELIQAPINETHLQGQLLSPTGGAAGFFPSQSSRTKVVTAAICFTLSFVAIVGAIIIFALDDRGLNFKNFRSASVMARKGETTTMADYYGNPNLPGGSCVPDEKHEWTDLSNTDPAVLNGMQKMILQLEDRRAKECEMAPPLRGSDCFDWIFSRDSPKNNPHLDFKAQFKYREGCNGTVFSFDMRCQNQDMWFAMDYEQATNKWESLGVNPGFCALNSEAAGGPAVVPVREVQLPHIQVLGALATQHLQELRELNGCAGPGSLSLKEIKKAYTQVTQSQETALDLVIQFPNGLPLNLCVTAISTTCWEDPANCYEKGAITFATGFFGDHRFAVCDPNMVSRSCEHDGVSADGISRGALGLVEMHPADQALKRRLAEENYFFRGLKEDYEMAPSTERLIPPEAETEIKAPLQFSPHIEGQYAHCFRGAPMLNQGDCGCCYASATVSMMSIRRCMYLTKKDGGVPNPLEYNYGQQEFLSCACDDQQCLSRSGCSGGSMQGIWENWMRKYDGDLRRRDCFAFQMKCFESAGVVNSNVGVASCRLYEGLPIWDKPCDCISEDLKPQHVPTCPARSQNYQECANLPRPAKMYIVSGIMQGVSMENTVKNMKLHLVEGGPMYMTVDMISTFRSFFYGAGARGDVFDGGVNGIHQGGHAMVITGYGQTTRFEPKGLQSYGHDYWTVRNSWGDDWAKHGYGNILAGKDIMRIESGSMAVAFWDDKGVDYKDHTFPHCKWAKADPNPTMPMGIARYALQLSVLCTGTASFQVSWNKAGQTGEPLEATTVAFSTPAFSCGPKSEGQECIVSGIDLLAAGYGLKGSSNSVSIAIRAWDADLNAGWSFTSL</sequence>
<keyword evidence="3" id="KW-0812">Transmembrane</keyword>
<evidence type="ECO:0000256" key="3">
    <source>
        <dbReference type="SAM" id="Phobius"/>
    </source>
</evidence>
<name>A0A813J5E5_POLGL</name>
<dbReference type="Gene3D" id="3.90.70.10">
    <property type="entry name" value="Cysteine proteinases"/>
    <property type="match status" value="1"/>
</dbReference>
<dbReference type="EMBL" id="CAJNNW010024693">
    <property type="protein sequence ID" value="CAE8673768.1"/>
    <property type="molecule type" value="Genomic_DNA"/>
</dbReference>
<feature type="transmembrane region" description="Helical" evidence="3">
    <location>
        <begin position="55"/>
        <end position="78"/>
    </location>
</feature>
<evidence type="ECO:0000256" key="2">
    <source>
        <dbReference type="ARBA" id="ARBA00023145"/>
    </source>
</evidence>
<keyword evidence="3" id="KW-0472">Membrane</keyword>
<dbReference type="PROSITE" id="PS00139">
    <property type="entry name" value="THIOL_PROTEASE_CYS"/>
    <property type="match status" value="1"/>
</dbReference>
<dbReference type="InterPro" id="IPR000169">
    <property type="entry name" value="Pept_cys_AS"/>
</dbReference>
<evidence type="ECO:0000313" key="5">
    <source>
        <dbReference type="EMBL" id="CAE8673768.1"/>
    </source>
</evidence>
<feature type="non-terminal residue" evidence="5">
    <location>
        <position position="857"/>
    </location>
</feature>
<dbReference type="InterPro" id="IPR000668">
    <property type="entry name" value="Peptidase_C1A_C"/>
</dbReference>